<protein>
    <submittedName>
        <fullName evidence="2">Uncharacterized protein</fullName>
    </submittedName>
</protein>
<feature type="region of interest" description="Disordered" evidence="1">
    <location>
        <begin position="43"/>
        <end position="93"/>
    </location>
</feature>
<keyword evidence="3" id="KW-1185">Reference proteome</keyword>
<feature type="compositionally biased region" description="Pro residues" evidence="1">
    <location>
        <begin position="79"/>
        <end position="90"/>
    </location>
</feature>
<feature type="compositionally biased region" description="Polar residues" evidence="1">
    <location>
        <begin position="1"/>
        <end position="11"/>
    </location>
</feature>
<organism evidence="2 3">
    <name type="scientific">Thermomicrobium roseum (strain ATCC 27502 / DSM 5159 / P-2)</name>
    <dbReference type="NCBI Taxonomy" id="309801"/>
    <lineage>
        <taxon>Bacteria</taxon>
        <taxon>Pseudomonadati</taxon>
        <taxon>Thermomicrobiota</taxon>
        <taxon>Thermomicrobia</taxon>
        <taxon>Thermomicrobiales</taxon>
        <taxon>Thermomicrobiaceae</taxon>
        <taxon>Thermomicrobium</taxon>
    </lineage>
</organism>
<evidence type="ECO:0000313" key="2">
    <source>
        <dbReference type="EMBL" id="ACM06842.1"/>
    </source>
</evidence>
<accession>B9L574</accession>
<dbReference type="EMBL" id="CP001276">
    <property type="protein sequence ID" value="ACM06842.1"/>
    <property type="molecule type" value="Genomic_DNA"/>
</dbReference>
<geneLocation type="plasmid" evidence="3">
    <name>Tros</name>
</geneLocation>
<sequence length="673" mass="71137">MRARQDGSTVTGPPDRQWGWPSTGQSLVRLLVLGLLVLASCTRPSPQPSPIPDTQPTATTVASEGGPRPSAEPSGTHPPAAPAHPLPGGPPNETLLAFGELLDEEGRLSLETALAVFAGSVAPLPGVVPQQLPGDDAAAVGELAARVLLSNLDRLPPEVAQAVEQAVYGGIEEWIEIPPSGRTGDRLSGTLAGVLAPPSARAQGRADVEHVRALVENVRGRIEERAGRRLRLPLRVGLNPRLGSDTDAVASPVLSGNSRVIACRIAFNPAILANASAEEVTAAHEVWHCFQFDYVGLAGDERSWLVEGQAEWVGAAIATDPSDSARWWNTWLGAPHVSLWRRSYDAIGLYAAAEAAGHDPFEAMLEMFRLRNQEAVSRLFGGRSYEEALQIVAQSLVRSPEFGPEWEASGPGITTARATATLALRPDVPDVEASLDAGPFGSLPLDVSIDPGDRPLVQVTVFGEGSGSVEFPGHGPLRLAPGAGIWFCLRPAECTCPDGSPPRGGADPTLLAEPRGVATVFAPAGGTIGLRVRAVDRDEACSRLVGTWTASVMEILAANLAPYGGVPAGMDCSGDIVMTFRDDGTFERSWQGDCQMSGSHRVRGAGRQTGTYEDLGDELIFRDVRTVVTADFGFSFAVTDDGRATYRIEGDRLAIQFTTPDGAAIVHIYRRAG</sequence>
<feature type="region of interest" description="Disordered" evidence="1">
    <location>
        <begin position="1"/>
        <end position="22"/>
    </location>
</feature>
<evidence type="ECO:0000313" key="3">
    <source>
        <dbReference type="Proteomes" id="UP000000447"/>
    </source>
</evidence>
<dbReference type="RefSeq" id="WP_012642829.1">
    <property type="nucleotide sequence ID" value="NC_011961.1"/>
</dbReference>
<dbReference type="Proteomes" id="UP000000447">
    <property type="component" value="Plasmid unnamed"/>
</dbReference>
<dbReference type="AlphaFoldDB" id="B9L574"/>
<dbReference type="KEGG" id="tro:trd_A0001"/>
<reference evidence="2 3" key="1">
    <citation type="journal article" date="2009" name="PLoS ONE">
        <title>Complete genome sequence of the aerobic CO-oxidizing thermophile Thermomicrobium roseum.</title>
        <authorList>
            <person name="Wu D."/>
            <person name="Raymond J."/>
            <person name="Wu M."/>
            <person name="Chatterji S."/>
            <person name="Ren Q."/>
            <person name="Graham J.E."/>
            <person name="Bryant D.A."/>
            <person name="Robb F."/>
            <person name="Colman A."/>
            <person name="Tallon L.J."/>
            <person name="Badger J.H."/>
            <person name="Madupu R."/>
            <person name="Ward N.L."/>
            <person name="Eisen J.A."/>
        </authorList>
    </citation>
    <scope>NUCLEOTIDE SEQUENCE [LARGE SCALE GENOMIC DNA]</scope>
    <source>
        <strain evidence="3">ATCC 27502 / DSM 5159 / P-2</strain>
        <plasmid evidence="2">unnamed</plasmid>
    </source>
</reference>
<dbReference type="HOGENOM" id="CLU_408220_0_0_0"/>
<keyword evidence="2" id="KW-0614">Plasmid</keyword>
<gene>
    <name evidence="2" type="ordered locus">trd_A0001</name>
</gene>
<name>B9L574_THERP</name>
<dbReference type="OrthoDB" id="5169511at2"/>
<proteinExistence type="predicted"/>
<evidence type="ECO:0000256" key="1">
    <source>
        <dbReference type="SAM" id="MobiDB-lite"/>
    </source>
</evidence>